<dbReference type="PRINTS" id="PR00107">
    <property type="entry name" value="PHOSPHOCPHPR"/>
</dbReference>
<dbReference type="Gene3D" id="3.40.50.510">
    <property type="entry name" value="Phosphotransferase system, mannose-type IIA component"/>
    <property type="match status" value="1"/>
</dbReference>
<evidence type="ECO:0000256" key="7">
    <source>
        <dbReference type="ARBA" id="ARBA00046577"/>
    </source>
</evidence>
<dbReference type="PROSITE" id="PS51350">
    <property type="entry name" value="PTS_HPR_DOM"/>
    <property type="match status" value="1"/>
</dbReference>
<dbReference type="InterPro" id="IPR039643">
    <property type="entry name" value="DhaM"/>
</dbReference>
<evidence type="ECO:0000256" key="6">
    <source>
        <dbReference type="ARBA" id="ARBA00022679"/>
    </source>
</evidence>
<dbReference type="NCBIfam" id="TIGR01003">
    <property type="entry name" value="PTS_HPr_family"/>
    <property type="match status" value="1"/>
</dbReference>
<dbReference type="GO" id="GO:0047324">
    <property type="term" value="F:phosphoenolpyruvate-glycerone phosphotransferase activity"/>
    <property type="evidence" value="ECO:0007669"/>
    <property type="project" value="UniProtKB-EC"/>
</dbReference>
<dbReference type="GeneID" id="65344836"/>
<dbReference type="InterPro" id="IPR000032">
    <property type="entry name" value="HPr-like"/>
</dbReference>
<dbReference type="PANTHER" id="PTHR38594">
    <property type="entry name" value="PEP-DEPENDENT DIHYDROXYACETONE KINASE, PHOSPHORYL DONOR SUBUNIT DHAM"/>
    <property type="match status" value="1"/>
</dbReference>
<dbReference type="OrthoDB" id="350754at2"/>
<dbReference type="Proteomes" id="UP000214355">
    <property type="component" value="Chromosome I"/>
</dbReference>
<dbReference type="NCBIfam" id="TIGR02364">
    <property type="entry name" value="dha_pts"/>
    <property type="match status" value="1"/>
</dbReference>
<feature type="domain" description="PTS EIIA type-4" evidence="8">
    <location>
        <begin position="2"/>
        <end position="132"/>
    </location>
</feature>
<dbReference type="EC" id="2.7.1.121" evidence="4"/>
<dbReference type="PROSITE" id="PS00369">
    <property type="entry name" value="PTS_HPR_HIS"/>
    <property type="match status" value="1"/>
</dbReference>
<dbReference type="Pfam" id="PF03610">
    <property type="entry name" value="EIIA-man"/>
    <property type="match status" value="1"/>
</dbReference>
<evidence type="ECO:0000256" key="2">
    <source>
        <dbReference type="ARBA" id="ARBA00002788"/>
    </source>
</evidence>
<comment type="subunit">
    <text evidence="7">Homodimer. The dihydroxyacetone kinase complex is composed of a homodimer of DhaM, a homodimer of DhaK and the subunit DhaL.</text>
</comment>
<dbReference type="PROSITE" id="PS51096">
    <property type="entry name" value="PTS_EIIA_TYPE_4"/>
    <property type="match status" value="1"/>
</dbReference>
<dbReference type="InterPro" id="IPR012844">
    <property type="entry name" value="DhaM_N"/>
</dbReference>
<organism evidence="10 11">
    <name type="scientific">Arcanobacterium phocae</name>
    <dbReference type="NCBI Taxonomy" id="131112"/>
    <lineage>
        <taxon>Bacteria</taxon>
        <taxon>Bacillati</taxon>
        <taxon>Actinomycetota</taxon>
        <taxon>Actinomycetes</taxon>
        <taxon>Actinomycetales</taxon>
        <taxon>Actinomycetaceae</taxon>
        <taxon>Arcanobacterium</taxon>
    </lineage>
</organism>
<dbReference type="InterPro" id="IPR001020">
    <property type="entry name" value="PTS_HPr_His_P_site"/>
</dbReference>
<dbReference type="SUPFAM" id="SSF55594">
    <property type="entry name" value="HPr-like"/>
    <property type="match status" value="1"/>
</dbReference>
<dbReference type="GO" id="GO:0016020">
    <property type="term" value="C:membrane"/>
    <property type="evidence" value="ECO:0007669"/>
    <property type="project" value="InterPro"/>
</dbReference>
<gene>
    <name evidence="10" type="ORF">SAMN04489737_1101</name>
</gene>
<evidence type="ECO:0000256" key="5">
    <source>
        <dbReference type="ARBA" id="ARBA00020422"/>
    </source>
</evidence>
<sequence length="238" mass="24029">MSVGIVLVSHSVQLAQATVELIGQMQSDKPATVAIAAGSADGGFGTDTMAIMNAIEEAQSGNGVVVLTDLGSAILSTDMALEFLGYPDDVVMVGAPFVEGALAATITASNGGALADVAQQARTALDAKRRHIDGEPASGIGVVPQQPSADTIFHQLRVVNAAGLHARPAARVAHLASQYDAEITVIYQGEHAAATSAMALAGLGTQAGDLIELQASGRQASEALVALTALIESGFGED</sequence>
<dbReference type="AlphaFoldDB" id="A0A1H2LH29"/>
<dbReference type="Pfam" id="PF00381">
    <property type="entry name" value="PTS-HPr"/>
    <property type="match status" value="1"/>
</dbReference>
<evidence type="ECO:0000259" key="9">
    <source>
        <dbReference type="PROSITE" id="PS51350"/>
    </source>
</evidence>
<keyword evidence="6" id="KW-0808">Transferase</keyword>
<dbReference type="Gene3D" id="3.30.1340.10">
    <property type="entry name" value="HPr-like"/>
    <property type="match status" value="1"/>
</dbReference>
<comment type="function">
    <text evidence="3">General (non sugar-specific) component of the phosphoenolpyruvate-dependent sugar phosphotransferase system (sugar PTS). This major carbohydrate active-transport system catalyzes the phosphorylation of incoming sugar substrates concomitantly with their translocation across the cell membrane. The phosphoryl group from phosphoenolpyruvate (PEP) is transferred to the phosphoryl carrier protein HPr by enzyme I. Phospho-HPr then transfers it to the PTS EIIA domain.</text>
</comment>
<evidence type="ECO:0000313" key="11">
    <source>
        <dbReference type="Proteomes" id="UP000214355"/>
    </source>
</evidence>
<dbReference type="GO" id="GO:0019563">
    <property type="term" value="P:glycerol catabolic process"/>
    <property type="evidence" value="ECO:0007669"/>
    <property type="project" value="InterPro"/>
</dbReference>
<dbReference type="STRING" id="131112.SAMN04489737_1101"/>
<dbReference type="InterPro" id="IPR004701">
    <property type="entry name" value="PTS_EIIA_man-typ"/>
</dbReference>
<evidence type="ECO:0000256" key="4">
    <source>
        <dbReference type="ARBA" id="ARBA00012095"/>
    </source>
</evidence>
<dbReference type="EMBL" id="LT629804">
    <property type="protein sequence ID" value="SDU80114.1"/>
    <property type="molecule type" value="Genomic_DNA"/>
</dbReference>
<dbReference type="InterPro" id="IPR036662">
    <property type="entry name" value="PTS_EIIA_man-typ_sf"/>
</dbReference>
<evidence type="ECO:0000256" key="1">
    <source>
        <dbReference type="ARBA" id="ARBA00001113"/>
    </source>
</evidence>
<dbReference type="SUPFAM" id="SSF53062">
    <property type="entry name" value="PTS system fructose IIA component-like"/>
    <property type="match status" value="1"/>
</dbReference>
<keyword evidence="10" id="KW-0418">Kinase</keyword>
<name>A0A1H2LH29_9ACTO</name>
<reference evidence="11" key="1">
    <citation type="submission" date="2016-10" db="EMBL/GenBank/DDBJ databases">
        <authorList>
            <person name="Varghese N."/>
            <person name="Submissions S."/>
        </authorList>
    </citation>
    <scope>NUCLEOTIDE SEQUENCE [LARGE SCALE GENOMIC DNA]</scope>
    <source>
        <strain evidence="11">DSM 10002</strain>
    </source>
</reference>
<evidence type="ECO:0000259" key="8">
    <source>
        <dbReference type="PROSITE" id="PS51096"/>
    </source>
</evidence>
<keyword evidence="11" id="KW-1185">Reference proteome</keyword>
<evidence type="ECO:0000256" key="3">
    <source>
        <dbReference type="ARBA" id="ARBA00003681"/>
    </source>
</evidence>
<dbReference type="InterPro" id="IPR035895">
    <property type="entry name" value="HPr-like_sf"/>
</dbReference>
<protein>
    <recommendedName>
        <fullName evidence="5">Phosphocarrier protein HPr</fullName>
        <ecNumber evidence="4">2.7.1.121</ecNumber>
    </recommendedName>
</protein>
<dbReference type="GO" id="GO:0009401">
    <property type="term" value="P:phosphoenolpyruvate-dependent sugar phosphotransferase system"/>
    <property type="evidence" value="ECO:0007669"/>
    <property type="project" value="InterPro"/>
</dbReference>
<proteinExistence type="predicted"/>
<comment type="function">
    <text evidence="2">Component of the dihydroxyacetone kinase complex, which is responsible for the phosphoenolpyruvate (PEP)-dependent phosphorylation of dihydroxyacetone. DhaM serves as the phosphoryl donor. Is phosphorylated by phosphoenolpyruvate in an EI- and HPr-dependent reaction, and a phosphorelay system on histidine residues finally leads to phosphoryl transfer to DhaL and dihydroxyacetone.</text>
</comment>
<feature type="domain" description="HPr" evidence="9">
    <location>
        <begin position="146"/>
        <end position="238"/>
    </location>
</feature>
<dbReference type="PANTHER" id="PTHR38594:SF1">
    <property type="entry name" value="PEP-DEPENDENT DIHYDROXYACETONE KINASE, PHOSPHORYL DONOR SUBUNIT DHAM"/>
    <property type="match status" value="1"/>
</dbReference>
<evidence type="ECO:0000313" key="10">
    <source>
        <dbReference type="EMBL" id="SDU80114.1"/>
    </source>
</evidence>
<dbReference type="RefSeq" id="WP_091280810.1">
    <property type="nucleotide sequence ID" value="NZ_JABAPL010000003.1"/>
</dbReference>
<accession>A0A1H2LH29</accession>
<comment type="catalytic activity">
    <reaction evidence="1">
        <text>dihydroxyacetone + phosphoenolpyruvate = dihydroxyacetone phosphate + pyruvate</text>
        <dbReference type="Rhea" id="RHEA:18381"/>
        <dbReference type="ChEBI" id="CHEBI:15361"/>
        <dbReference type="ChEBI" id="CHEBI:16016"/>
        <dbReference type="ChEBI" id="CHEBI:57642"/>
        <dbReference type="ChEBI" id="CHEBI:58702"/>
        <dbReference type="EC" id="2.7.1.121"/>
    </reaction>
</comment>
<dbReference type="CDD" id="cd00367">
    <property type="entry name" value="PTS-HPr_like"/>
    <property type="match status" value="1"/>
</dbReference>